<keyword evidence="1" id="KW-0472">Membrane</keyword>
<name>A0A2K8LAG0_9PROT</name>
<keyword evidence="1" id="KW-1133">Transmembrane helix</keyword>
<keyword evidence="3" id="KW-1185">Reference proteome</keyword>
<dbReference type="Proteomes" id="UP000231637">
    <property type="component" value="Chromosome"/>
</dbReference>
<organism evidence="2 3">
    <name type="scientific">Mariprofundus ferrinatatus</name>
    <dbReference type="NCBI Taxonomy" id="1921087"/>
    <lineage>
        <taxon>Bacteria</taxon>
        <taxon>Pseudomonadati</taxon>
        <taxon>Pseudomonadota</taxon>
        <taxon>Candidatius Mariprofundia</taxon>
        <taxon>Mariprofundales</taxon>
        <taxon>Mariprofundaceae</taxon>
        <taxon>Mariprofundus</taxon>
    </lineage>
</organism>
<protein>
    <submittedName>
        <fullName evidence="2">Uncharacterized protein</fullName>
    </submittedName>
</protein>
<evidence type="ECO:0000313" key="3">
    <source>
        <dbReference type="Proteomes" id="UP000231637"/>
    </source>
</evidence>
<feature type="transmembrane region" description="Helical" evidence="1">
    <location>
        <begin position="15"/>
        <end position="33"/>
    </location>
</feature>
<sequence length="34" mass="3695">MQKSFNPVSQTEDRAVIIAIVVLVAFYGVVSSLI</sequence>
<proteinExistence type="predicted"/>
<dbReference type="KEGG" id="mfn:Ga0123462_1067"/>
<dbReference type="EMBL" id="CP018800">
    <property type="protein sequence ID" value="ATX81934.1"/>
    <property type="molecule type" value="Genomic_DNA"/>
</dbReference>
<reference evidence="2 3" key="1">
    <citation type="submission" date="2016-12" db="EMBL/GenBank/DDBJ databases">
        <title>Isolation and genomic insights into novel planktonic Zetaproteobacteria from stratified waters of the Chesapeake Bay.</title>
        <authorList>
            <person name="McAllister S.M."/>
            <person name="Kato S."/>
            <person name="Chan C.S."/>
            <person name="Chiu B.K."/>
            <person name="Field E.K."/>
        </authorList>
    </citation>
    <scope>NUCLEOTIDE SEQUENCE [LARGE SCALE GENOMIC DNA]</scope>
    <source>
        <strain evidence="2 3">CP-8</strain>
    </source>
</reference>
<evidence type="ECO:0000256" key="1">
    <source>
        <dbReference type="SAM" id="Phobius"/>
    </source>
</evidence>
<gene>
    <name evidence="2" type="ORF">Ga0123462_1067</name>
</gene>
<keyword evidence="1" id="KW-0812">Transmembrane</keyword>
<evidence type="ECO:0000313" key="2">
    <source>
        <dbReference type="EMBL" id="ATX81934.1"/>
    </source>
</evidence>
<dbReference type="AlphaFoldDB" id="A0A2K8LAG0"/>
<accession>A0A2K8LAG0</accession>